<evidence type="ECO:0000313" key="2">
    <source>
        <dbReference type="Proteomes" id="UP000075234"/>
    </source>
</evidence>
<sequence>MDKLESRIMRIPDDCIGARGCIGYEDALLRKSIDSVDIMESLVYIECAVNIEL</sequence>
<proteinExistence type="predicted"/>
<dbReference type="EMBL" id="LN999057">
    <property type="protein sequence ID" value="CUX79211.1"/>
    <property type="molecule type" value="Genomic_DNA"/>
</dbReference>
<gene>
    <name evidence="1" type="primary">acpP</name>
    <name evidence="1" type="ORF">TPER_TP00021</name>
</gene>
<dbReference type="PATRIC" id="fig|189385.4.peg.37"/>
<protein>
    <submittedName>
        <fullName evidence="1">Acyl carrier protein</fullName>
    </submittedName>
</protein>
<evidence type="ECO:0000313" key="1">
    <source>
        <dbReference type="EMBL" id="CUX79211.1"/>
    </source>
</evidence>
<dbReference type="Proteomes" id="UP000075234">
    <property type="component" value="Chromosome I"/>
</dbReference>
<organism evidence="1 2">
    <name type="scientific">Tremblaya princeps</name>
    <dbReference type="NCBI Taxonomy" id="189385"/>
    <lineage>
        <taxon>Bacteria</taxon>
        <taxon>Pseudomonadati</taxon>
        <taxon>Pseudomonadota</taxon>
        <taxon>Betaproteobacteria</taxon>
        <taxon>Candidatus Tremblayella</taxon>
    </lineage>
</organism>
<accession>A0A143WP27</accession>
<reference evidence="2" key="1">
    <citation type="submission" date="2016-01" db="EMBL/GenBank/DDBJ databases">
        <authorList>
            <person name="Husnik F."/>
        </authorList>
    </citation>
    <scope>NUCLEOTIDE SEQUENCE [LARGE SCALE GENOMIC DNA]</scope>
</reference>
<dbReference type="AlphaFoldDB" id="A0A143WP27"/>
<name>A0A143WP27_TREPR</name>